<evidence type="ECO:0000313" key="2">
    <source>
        <dbReference type="EMBL" id="CAD8119587.1"/>
    </source>
</evidence>
<evidence type="ECO:0000313" key="3">
    <source>
        <dbReference type="Proteomes" id="UP000692954"/>
    </source>
</evidence>
<gene>
    <name evidence="2" type="ORF">PSON_ATCC_30995.1.T1220008</name>
</gene>
<keyword evidence="1" id="KW-0472">Membrane</keyword>
<feature type="transmembrane region" description="Helical" evidence="1">
    <location>
        <begin position="34"/>
        <end position="53"/>
    </location>
</feature>
<sequence>MRISKKEQMIQKIESILRRSFWKPTLKQEQILSVFYWNIIYDVGFSIYFYIFINLIQNLKFLILYPDTNQIYYKDSKPQFFNKVSLSRTLNFFKPIYFFFILNNQQGW</sequence>
<dbReference type="Proteomes" id="UP000692954">
    <property type="component" value="Unassembled WGS sequence"/>
</dbReference>
<organism evidence="2 3">
    <name type="scientific">Paramecium sonneborni</name>
    <dbReference type="NCBI Taxonomy" id="65129"/>
    <lineage>
        <taxon>Eukaryota</taxon>
        <taxon>Sar</taxon>
        <taxon>Alveolata</taxon>
        <taxon>Ciliophora</taxon>
        <taxon>Intramacronucleata</taxon>
        <taxon>Oligohymenophorea</taxon>
        <taxon>Peniculida</taxon>
        <taxon>Parameciidae</taxon>
        <taxon>Paramecium</taxon>
    </lineage>
</organism>
<name>A0A8S1QXL1_9CILI</name>
<protein>
    <recommendedName>
        <fullName evidence="4">Transmembrane protein</fullName>
    </recommendedName>
</protein>
<keyword evidence="1" id="KW-1133">Transmembrane helix</keyword>
<reference evidence="2" key="1">
    <citation type="submission" date="2021-01" db="EMBL/GenBank/DDBJ databases">
        <authorList>
            <consortium name="Genoscope - CEA"/>
            <person name="William W."/>
        </authorList>
    </citation>
    <scope>NUCLEOTIDE SEQUENCE</scope>
</reference>
<evidence type="ECO:0008006" key="4">
    <source>
        <dbReference type="Google" id="ProtNLM"/>
    </source>
</evidence>
<evidence type="ECO:0000256" key="1">
    <source>
        <dbReference type="SAM" id="Phobius"/>
    </source>
</evidence>
<comment type="caution">
    <text evidence="2">The sequence shown here is derived from an EMBL/GenBank/DDBJ whole genome shotgun (WGS) entry which is preliminary data.</text>
</comment>
<accession>A0A8S1QXL1</accession>
<dbReference type="AlphaFoldDB" id="A0A8S1QXL1"/>
<dbReference type="EMBL" id="CAJJDN010000122">
    <property type="protein sequence ID" value="CAD8119587.1"/>
    <property type="molecule type" value="Genomic_DNA"/>
</dbReference>
<proteinExistence type="predicted"/>
<keyword evidence="3" id="KW-1185">Reference proteome</keyword>
<keyword evidence="1" id="KW-0812">Transmembrane</keyword>